<evidence type="ECO:0000313" key="5">
    <source>
        <dbReference type="Proteomes" id="UP000037035"/>
    </source>
</evidence>
<keyword evidence="1" id="KW-0863">Zinc-finger</keyword>
<protein>
    <recommendedName>
        <fullName evidence="3">C2H2-type domain-containing protein</fullName>
    </recommendedName>
</protein>
<dbReference type="AlphaFoldDB" id="A0A0L6V4S1"/>
<dbReference type="InterPro" id="IPR013087">
    <property type="entry name" value="Znf_C2H2_type"/>
</dbReference>
<name>A0A0L6V4S1_9BASI</name>
<evidence type="ECO:0000256" key="1">
    <source>
        <dbReference type="PROSITE-ProRule" id="PRU00042"/>
    </source>
</evidence>
<reference evidence="4 5" key="1">
    <citation type="submission" date="2015-08" db="EMBL/GenBank/DDBJ databases">
        <title>Next Generation Sequencing and Analysis of the Genome of Puccinia sorghi L Schw, the Causal Agent of Maize Common Rust.</title>
        <authorList>
            <person name="Rochi L."/>
            <person name="Burguener G."/>
            <person name="Darino M."/>
            <person name="Turjanski A."/>
            <person name="Kreff E."/>
            <person name="Dieguez M.J."/>
            <person name="Sacco F."/>
        </authorList>
    </citation>
    <scope>NUCLEOTIDE SEQUENCE [LARGE SCALE GENOMIC DNA]</scope>
    <source>
        <strain evidence="4 5">RO10H11247</strain>
    </source>
</reference>
<accession>A0A0L6V4S1</accession>
<proteinExistence type="predicted"/>
<sequence length="219" mass="25015">MDSTAPNQSMERFSIASHSANTSPQDHVSTPPLGMGPNTDELPSSQQPPIEVLPSKAANFRANNVTFFSCSSISTWGILKAQCLVCSPPHTYKRDADCCKHVKELVPDFEYNREFYIRVRKEKEIRAELEKCGFKCSKCNTLYAKPSDVREHWRVAHPMFKWKEDTGIVTRTDEMIREDVRKDDAWIDLVGATKKKIAQLTGKPRRNRKSKKKPDRVCV</sequence>
<evidence type="ECO:0000256" key="2">
    <source>
        <dbReference type="SAM" id="MobiDB-lite"/>
    </source>
</evidence>
<dbReference type="PROSITE" id="PS50157">
    <property type="entry name" value="ZINC_FINGER_C2H2_2"/>
    <property type="match status" value="1"/>
</dbReference>
<dbReference type="GO" id="GO:0008270">
    <property type="term" value="F:zinc ion binding"/>
    <property type="evidence" value="ECO:0007669"/>
    <property type="project" value="UniProtKB-KW"/>
</dbReference>
<dbReference type="PROSITE" id="PS00028">
    <property type="entry name" value="ZINC_FINGER_C2H2_1"/>
    <property type="match status" value="1"/>
</dbReference>
<evidence type="ECO:0000313" key="4">
    <source>
        <dbReference type="EMBL" id="KNZ55729.1"/>
    </source>
</evidence>
<feature type="domain" description="C2H2-type" evidence="3">
    <location>
        <begin position="134"/>
        <end position="157"/>
    </location>
</feature>
<dbReference type="Proteomes" id="UP000037035">
    <property type="component" value="Unassembled WGS sequence"/>
</dbReference>
<keyword evidence="1" id="KW-0479">Metal-binding</keyword>
<organism evidence="4 5">
    <name type="scientific">Puccinia sorghi</name>
    <dbReference type="NCBI Taxonomy" id="27349"/>
    <lineage>
        <taxon>Eukaryota</taxon>
        <taxon>Fungi</taxon>
        <taxon>Dikarya</taxon>
        <taxon>Basidiomycota</taxon>
        <taxon>Pucciniomycotina</taxon>
        <taxon>Pucciniomycetes</taxon>
        <taxon>Pucciniales</taxon>
        <taxon>Pucciniaceae</taxon>
        <taxon>Puccinia</taxon>
    </lineage>
</organism>
<dbReference type="VEuPathDB" id="FungiDB:VP01_259g1"/>
<evidence type="ECO:0000259" key="3">
    <source>
        <dbReference type="PROSITE" id="PS50157"/>
    </source>
</evidence>
<keyword evidence="1" id="KW-0862">Zinc</keyword>
<feature type="region of interest" description="Disordered" evidence="2">
    <location>
        <begin position="1"/>
        <end position="50"/>
    </location>
</feature>
<gene>
    <name evidence="4" type="ORF">VP01_259g1</name>
</gene>
<dbReference type="EMBL" id="LAVV01007501">
    <property type="protein sequence ID" value="KNZ55729.1"/>
    <property type="molecule type" value="Genomic_DNA"/>
</dbReference>
<keyword evidence="5" id="KW-1185">Reference proteome</keyword>
<dbReference type="OrthoDB" id="2517664at2759"/>
<feature type="compositionally biased region" description="Polar residues" evidence="2">
    <location>
        <begin position="1"/>
        <end position="28"/>
    </location>
</feature>
<comment type="caution">
    <text evidence="4">The sequence shown here is derived from an EMBL/GenBank/DDBJ whole genome shotgun (WGS) entry which is preliminary data.</text>
</comment>